<proteinExistence type="predicted"/>
<comment type="caution">
    <text evidence="1">The sequence shown here is derived from an EMBL/GenBank/DDBJ whole genome shotgun (WGS) entry which is preliminary data.</text>
</comment>
<name>A0ABV5MW55_9ACTN</name>
<accession>A0ABV5MW55</accession>
<dbReference type="Proteomes" id="UP001589709">
    <property type="component" value="Unassembled WGS sequence"/>
</dbReference>
<sequence length="453" mass="51125">MMETRKFFLFIGTVTSDAALSKLKAANIPYRLKRFESSRENWLKIAEILEDPQLIGVVAKITGPVYTRMSSELYAEYTTKVAESLGRVPHIVFVHEEILLGEDAPLALEPPDDDEDSPWSREEFYREYFRNPSSEAREWVNDLLRQKGVEVTPYKTNAELSVLTASFIDDHEKNLLFRVYVPASRLYATEADRLINLFHEWLSRTGNHPVRQDGYRTPSGQVYEFYGDDSLTPASLQVNFADFSNFLDKCAEDPGAAIEELSSVIPDRHTATDLVSRYGKEARRLQVDLRHERESRIMRLRHQLETDFLELSHTGQLPWGEVEGLIQSLIPSASSALQIVSNSPVLTGGTPVSVHINQQIVHAVESTVVQSVQGTMNYSPEAKELLRMIQQVGGNDASALEVAVHEVEDEEARPEERLSAKQKLRAFLARNREAAEGFAVGALFKYLESKLGI</sequence>
<reference evidence="1 2" key="1">
    <citation type="submission" date="2024-09" db="EMBL/GenBank/DDBJ databases">
        <authorList>
            <person name="Sun Q."/>
            <person name="Mori K."/>
        </authorList>
    </citation>
    <scope>NUCLEOTIDE SEQUENCE [LARGE SCALE GENOMIC DNA]</scope>
    <source>
        <strain evidence="1 2">JCM 6917</strain>
    </source>
</reference>
<evidence type="ECO:0000313" key="2">
    <source>
        <dbReference type="Proteomes" id="UP001589709"/>
    </source>
</evidence>
<gene>
    <name evidence="1" type="ORF">ACFF45_05895</name>
</gene>
<dbReference type="EMBL" id="JBHMCY010000007">
    <property type="protein sequence ID" value="MFB9462259.1"/>
    <property type="molecule type" value="Genomic_DNA"/>
</dbReference>
<protein>
    <submittedName>
        <fullName evidence="1">Uncharacterized protein</fullName>
    </submittedName>
</protein>
<evidence type="ECO:0000313" key="1">
    <source>
        <dbReference type="EMBL" id="MFB9462259.1"/>
    </source>
</evidence>
<organism evidence="1 2">
    <name type="scientific">Streptomyces cinereospinus</name>
    <dbReference type="NCBI Taxonomy" id="285561"/>
    <lineage>
        <taxon>Bacteria</taxon>
        <taxon>Bacillati</taxon>
        <taxon>Actinomycetota</taxon>
        <taxon>Actinomycetes</taxon>
        <taxon>Kitasatosporales</taxon>
        <taxon>Streptomycetaceae</taxon>
        <taxon>Streptomyces</taxon>
    </lineage>
</organism>
<keyword evidence="2" id="KW-1185">Reference proteome</keyword>
<dbReference type="RefSeq" id="WP_381342799.1">
    <property type="nucleotide sequence ID" value="NZ_JBHMCY010000007.1"/>
</dbReference>